<sequence>MGTAVIDVEHCVRVTNGSDNVALAQTLRDTHHLGGKTVGDNPICKRVGNMQSCLIGEILQRNSERTYPCFRNRQNHLVGPIDSRKT</sequence>
<name>A0A6J7NRC8_9ZZZZ</name>
<protein>
    <submittedName>
        <fullName evidence="2">Unannotated protein</fullName>
    </submittedName>
</protein>
<proteinExistence type="predicted"/>
<gene>
    <name evidence="1" type="ORF">UFOPK2624_01926</name>
    <name evidence="2" type="ORF">UFOPK3927_01423</name>
</gene>
<dbReference type="EMBL" id="CAFBOK010000185">
    <property type="protein sequence ID" value="CAB4993202.1"/>
    <property type="molecule type" value="Genomic_DNA"/>
</dbReference>
<dbReference type="EMBL" id="CAEZXY010000141">
    <property type="protein sequence ID" value="CAB4724204.1"/>
    <property type="molecule type" value="Genomic_DNA"/>
</dbReference>
<reference evidence="2" key="1">
    <citation type="submission" date="2020-05" db="EMBL/GenBank/DDBJ databases">
        <authorList>
            <person name="Chiriac C."/>
            <person name="Salcher M."/>
            <person name="Ghai R."/>
            <person name="Kavagutti S V."/>
        </authorList>
    </citation>
    <scope>NUCLEOTIDE SEQUENCE</scope>
</reference>
<accession>A0A6J7NRC8</accession>
<dbReference type="AlphaFoldDB" id="A0A6J7NRC8"/>
<evidence type="ECO:0000313" key="2">
    <source>
        <dbReference type="EMBL" id="CAB4993202.1"/>
    </source>
</evidence>
<evidence type="ECO:0000313" key="1">
    <source>
        <dbReference type="EMBL" id="CAB4724204.1"/>
    </source>
</evidence>
<organism evidence="2">
    <name type="scientific">freshwater metagenome</name>
    <dbReference type="NCBI Taxonomy" id="449393"/>
    <lineage>
        <taxon>unclassified sequences</taxon>
        <taxon>metagenomes</taxon>
        <taxon>ecological metagenomes</taxon>
    </lineage>
</organism>